<keyword evidence="3 5" id="KW-1133">Transmembrane helix</keyword>
<keyword evidence="4 5" id="KW-0472">Membrane</keyword>
<evidence type="ECO:0000313" key="9">
    <source>
        <dbReference type="Proteomes" id="UP000274756"/>
    </source>
</evidence>
<protein>
    <submittedName>
        <fullName evidence="10">G_PROTEIN_RECEP_F1_2 domain-containing protein</fullName>
    </submittedName>
</protein>
<dbReference type="Proteomes" id="UP000038040">
    <property type="component" value="Unplaced"/>
</dbReference>
<name>A0A0N4U4Z2_DRAME</name>
<evidence type="ECO:0000256" key="1">
    <source>
        <dbReference type="ARBA" id="ARBA00004370"/>
    </source>
</evidence>
<feature type="transmembrane region" description="Helical" evidence="5">
    <location>
        <begin position="55"/>
        <end position="74"/>
    </location>
</feature>
<accession>A0A0N4U4Z2</accession>
<proteinExistence type="predicted"/>
<reference evidence="7 9" key="2">
    <citation type="submission" date="2018-11" db="EMBL/GenBank/DDBJ databases">
        <authorList>
            <consortium name="Pathogen Informatics"/>
        </authorList>
    </citation>
    <scope>NUCLEOTIDE SEQUENCE [LARGE SCALE GENOMIC DNA]</scope>
</reference>
<dbReference type="Gene3D" id="1.20.1070.10">
    <property type="entry name" value="Rhodopsin 7-helix transmembrane proteins"/>
    <property type="match status" value="1"/>
</dbReference>
<feature type="transmembrane region" description="Helical" evidence="5">
    <location>
        <begin position="261"/>
        <end position="282"/>
    </location>
</feature>
<organism evidence="8 10">
    <name type="scientific">Dracunculus medinensis</name>
    <name type="common">Guinea worm</name>
    <dbReference type="NCBI Taxonomy" id="318479"/>
    <lineage>
        <taxon>Eukaryota</taxon>
        <taxon>Metazoa</taxon>
        <taxon>Ecdysozoa</taxon>
        <taxon>Nematoda</taxon>
        <taxon>Chromadorea</taxon>
        <taxon>Rhabditida</taxon>
        <taxon>Spirurina</taxon>
        <taxon>Dracunculoidea</taxon>
        <taxon>Dracunculidae</taxon>
        <taxon>Dracunculus</taxon>
    </lineage>
</organism>
<sequence length="354" mass="41126">MIRVSKKEDLTIYWEFSRYLDFWSHLTFHEMCDNYEIFNNFSTEWQEQYVHWKKATFYFGSIGTAINIILLILLISLEGYRRFPEYVYLGIGDFCATVGLMFRGTDRLQLFQMIRSTGTACRQTSITCAQKAYIWLRLVGSLLPALILVIIGFEKLSCVLWPAWYKRHAENKGKKITICVTLYLTFNILAASVLVIVNENSNVKISCGRKETFSKPFMLYVYMIEILGYLTAFILNINAYLRLLRLTNLRDAENLIRKAKISLILAFFSCILVAIPGIFNMINAVMDLKKVNVREAALCLASINASMNIFLYLCLKGEIYQRLHYKLRTQKNRIVAIKTELSKTSEKIRKTCLR</sequence>
<dbReference type="PROSITE" id="PS50262">
    <property type="entry name" value="G_PROTEIN_RECEP_F1_2"/>
    <property type="match status" value="1"/>
</dbReference>
<dbReference type="Proteomes" id="UP000274756">
    <property type="component" value="Unassembled WGS sequence"/>
</dbReference>
<evidence type="ECO:0000313" key="10">
    <source>
        <dbReference type="WBParaSite" id="DME_0000188701-mRNA-1"/>
    </source>
</evidence>
<keyword evidence="2 5" id="KW-0812">Transmembrane</keyword>
<comment type="subcellular location">
    <subcellularLocation>
        <location evidence="1">Membrane</location>
    </subcellularLocation>
</comment>
<feature type="domain" description="G-protein coupled receptors family 1 profile" evidence="6">
    <location>
        <begin position="63"/>
        <end position="312"/>
    </location>
</feature>
<feature type="transmembrane region" description="Helical" evidence="5">
    <location>
        <begin position="142"/>
        <end position="164"/>
    </location>
</feature>
<evidence type="ECO:0000256" key="2">
    <source>
        <dbReference type="ARBA" id="ARBA00022692"/>
    </source>
</evidence>
<dbReference type="WBParaSite" id="DME_0000188701-mRNA-1">
    <property type="protein sequence ID" value="DME_0000188701-mRNA-1"/>
    <property type="gene ID" value="DME_0000188701"/>
</dbReference>
<reference evidence="10" key="1">
    <citation type="submission" date="2017-02" db="UniProtKB">
        <authorList>
            <consortium name="WormBaseParasite"/>
        </authorList>
    </citation>
    <scope>IDENTIFICATION</scope>
</reference>
<dbReference type="InterPro" id="IPR017452">
    <property type="entry name" value="GPCR_Rhodpsn_7TM"/>
</dbReference>
<feature type="transmembrane region" description="Helical" evidence="5">
    <location>
        <begin position="176"/>
        <end position="197"/>
    </location>
</feature>
<keyword evidence="9" id="KW-1185">Reference proteome</keyword>
<dbReference type="OrthoDB" id="5876466at2759"/>
<evidence type="ECO:0000256" key="3">
    <source>
        <dbReference type="ARBA" id="ARBA00022989"/>
    </source>
</evidence>
<dbReference type="EMBL" id="UYYG01001155">
    <property type="protein sequence ID" value="VDN56274.1"/>
    <property type="molecule type" value="Genomic_DNA"/>
</dbReference>
<dbReference type="GO" id="GO:0016020">
    <property type="term" value="C:membrane"/>
    <property type="evidence" value="ECO:0007669"/>
    <property type="project" value="UniProtKB-SubCell"/>
</dbReference>
<dbReference type="SUPFAM" id="SSF81321">
    <property type="entry name" value="Family A G protein-coupled receptor-like"/>
    <property type="match status" value="1"/>
</dbReference>
<evidence type="ECO:0000313" key="8">
    <source>
        <dbReference type="Proteomes" id="UP000038040"/>
    </source>
</evidence>
<feature type="transmembrane region" description="Helical" evidence="5">
    <location>
        <begin position="217"/>
        <end position="241"/>
    </location>
</feature>
<evidence type="ECO:0000256" key="4">
    <source>
        <dbReference type="ARBA" id="ARBA00023136"/>
    </source>
</evidence>
<gene>
    <name evidence="7" type="ORF">DME_LOCUS6247</name>
</gene>
<evidence type="ECO:0000256" key="5">
    <source>
        <dbReference type="SAM" id="Phobius"/>
    </source>
</evidence>
<dbReference type="AlphaFoldDB" id="A0A0N4U4Z2"/>
<evidence type="ECO:0000259" key="6">
    <source>
        <dbReference type="PROSITE" id="PS50262"/>
    </source>
</evidence>
<evidence type="ECO:0000313" key="7">
    <source>
        <dbReference type="EMBL" id="VDN56274.1"/>
    </source>
</evidence>
<feature type="transmembrane region" description="Helical" evidence="5">
    <location>
        <begin position="294"/>
        <end position="315"/>
    </location>
</feature>